<feature type="compositionally biased region" description="Basic and acidic residues" evidence="4">
    <location>
        <begin position="665"/>
        <end position="678"/>
    </location>
</feature>
<keyword evidence="3" id="KW-0804">Transcription</keyword>
<sequence>MPQHDWDATAVAAASSGPGTHAGDTVPGSAAGYAGAGGPPPLLASRLAPAPLAEPVLVRPRLLRRLDEGTAGPVTLVSGPAGWGKTTLLGSWARTVESPPAWVTVEAGDTGARLWSYLAAALHGATGRRSDPAQPPPPAPPPADAPPRPDQLELLAAALAARERPVLLVLDDLHRIADPAALTGLEFLLRHAGQRLRLLVGARTDLPPGLHRLRLAGELTTVGPDELAFTDDEVADLFTAYGVYLPAAVVPRLRERTAGWAAGLRLAALAVRDRPDPVRWLEQFGGDQPDVAGYLREEVLDPLDGAARDCLRRGAVADAFRADLVDALTGRPGSEPVLAALAATGGFVRRDDNRPPWYRCHPLLADLLRAELAGLPAEERRELRLRAAGWYAGHGRPAEALRHALAAGHWDRATELLVTRWPELIPYDREGFGGPPPDAPPEEAVRWDPELGLAAAAERAHAGDPAAAAAQLHRAAAHARSLPVPRRDRFRRLATALEVTLARLAGDHDEVRRAAHRLLATRTPGGPADDPRTGAADDADVRATAGAALGLAALADGDLRGAAAEFGPALVAAREGGRPRTELLCASRSALLHAALGELRVAERTAREALDLPACQGWSCRVDCAHGHLALALVALHRDQPDEAAAHLTLAAPATGGDGPATPGTHRDPGGPGTHRDPGGPGTHRGPGGPGGPGGPRASRDLGGPRDLGGDGGPRARGDSGDVGEPSVTALAALCRAELLSDRGDPAAGLRLLAAARDRLGGAGEGPAGARELAGRLLAAEAELRAAHGDLGTARELFADGLRHPDGPAPAVAVALARIELRAGDARAAGHALPDWDGPDAATWPLPVRLDAALLDAVLARRAGDERRAGRLLERALELAEPDGYRRAFTRAEPGARDLLAAHLDSGTAHWPTVSDLVRAQEPTDRPDPASGRLLEEPLTERELTILRYLQSILSNVEIAAELSLSVNTVKTHVRNIYRKLDATRRREAVRRARELHLI</sequence>
<dbReference type="SUPFAM" id="SSF52540">
    <property type="entry name" value="P-loop containing nucleoside triphosphate hydrolases"/>
    <property type="match status" value="1"/>
</dbReference>
<protein>
    <submittedName>
        <fullName evidence="6">LuxR C-terminal-related transcriptional regulator</fullName>
    </submittedName>
</protein>
<evidence type="ECO:0000313" key="7">
    <source>
        <dbReference type="Proteomes" id="UP001611075"/>
    </source>
</evidence>
<dbReference type="InterPro" id="IPR016032">
    <property type="entry name" value="Sig_transdc_resp-reg_C-effctor"/>
</dbReference>
<dbReference type="SMART" id="SM00382">
    <property type="entry name" value="AAA"/>
    <property type="match status" value="1"/>
</dbReference>
<dbReference type="InterPro" id="IPR011990">
    <property type="entry name" value="TPR-like_helical_dom_sf"/>
</dbReference>
<proteinExistence type="predicted"/>
<keyword evidence="2" id="KW-0238">DNA-binding</keyword>
<dbReference type="SMART" id="SM00421">
    <property type="entry name" value="HTH_LUXR"/>
    <property type="match status" value="1"/>
</dbReference>
<dbReference type="InterPro" id="IPR041664">
    <property type="entry name" value="AAA_16"/>
</dbReference>
<evidence type="ECO:0000256" key="4">
    <source>
        <dbReference type="SAM" id="MobiDB-lite"/>
    </source>
</evidence>
<dbReference type="Gene3D" id="3.40.50.300">
    <property type="entry name" value="P-loop containing nucleotide triphosphate hydrolases"/>
    <property type="match status" value="1"/>
</dbReference>
<dbReference type="InterPro" id="IPR059106">
    <property type="entry name" value="WHD_MalT"/>
</dbReference>
<dbReference type="EMBL" id="JBIRPU010000014">
    <property type="protein sequence ID" value="MFI0794938.1"/>
    <property type="molecule type" value="Genomic_DNA"/>
</dbReference>
<dbReference type="RefSeq" id="WP_396681709.1">
    <property type="nucleotide sequence ID" value="NZ_JBIRPU010000014.1"/>
</dbReference>
<organism evidence="6 7">
    <name type="scientific">Micromonospora rubida</name>
    <dbReference type="NCBI Taxonomy" id="2697657"/>
    <lineage>
        <taxon>Bacteria</taxon>
        <taxon>Bacillati</taxon>
        <taxon>Actinomycetota</taxon>
        <taxon>Actinomycetes</taxon>
        <taxon>Micromonosporales</taxon>
        <taxon>Micromonosporaceae</taxon>
        <taxon>Micromonospora</taxon>
    </lineage>
</organism>
<feature type="domain" description="HTH luxR-type" evidence="5">
    <location>
        <begin position="932"/>
        <end position="997"/>
    </location>
</feature>
<dbReference type="InterPro" id="IPR003593">
    <property type="entry name" value="AAA+_ATPase"/>
</dbReference>
<evidence type="ECO:0000259" key="5">
    <source>
        <dbReference type="PROSITE" id="PS50043"/>
    </source>
</evidence>
<keyword evidence="7" id="KW-1185">Reference proteome</keyword>
<name>A0ABW7SMN0_9ACTN</name>
<comment type="caution">
    <text evidence="6">The sequence shown here is derived from an EMBL/GenBank/DDBJ whole genome shotgun (WGS) entry which is preliminary data.</text>
</comment>
<keyword evidence="1" id="KW-0805">Transcription regulation</keyword>
<dbReference type="Pfam" id="PF25873">
    <property type="entry name" value="WHD_MalT"/>
    <property type="match status" value="1"/>
</dbReference>
<gene>
    <name evidence="6" type="ORF">ACH4OY_19955</name>
</gene>
<dbReference type="InterPro" id="IPR027417">
    <property type="entry name" value="P-loop_NTPase"/>
</dbReference>
<feature type="region of interest" description="Disordered" evidence="4">
    <location>
        <begin position="1"/>
        <end position="33"/>
    </location>
</feature>
<dbReference type="SUPFAM" id="SSF46894">
    <property type="entry name" value="C-terminal effector domain of the bipartite response regulators"/>
    <property type="match status" value="1"/>
</dbReference>
<accession>A0ABW7SMN0</accession>
<dbReference type="PANTHER" id="PTHR44688:SF16">
    <property type="entry name" value="DNA-BINDING TRANSCRIPTIONAL ACTIVATOR DEVR_DOSR"/>
    <property type="match status" value="1"/>
</dbReference>
<feature type="compositionally biased region" description="Pro residues" evidence="4">
    <location>
        <begin position="133"/>
        <end position="149"/>
    </location>
</feature>
<dbReference type="Proteomes" id="UP001611075">
    <property type="component" value="Unassembled WGS sequence"/>
</dbReference>
<dbReference type="Gene3D" id="1.25.40.10">
    <property type="entry name" value="Tetratricopeptide repeat domain"/>
    <property type="match status" value="2"/>
</dbReference>
<evidence type="ECO:0000256" key="1">
    <source>
        <dbReference type="ARBA" id="ARBA00023015"/>
    </source>
</evidence>
<dbReference type="PROSITE" id="PS50043">
    <property type="entry name" value="HTH_LUXR_2"/>
    <property type="match status" value="1"/>
</dbReference>
<evidence type="ECO:0000256" key="3">
    <source>
        <dbReference type="ARBA" id="ARBA00023163"/>
    </source>
</evidence>
<feature type="compositionally biased region" description="Gly residues" evidence="4">
    <location>
        <begin position="679"/>
        <end position="695"/>
    </location>
</feature>
<feature type="region of interest" description="Disordered" evidence="4">
    <location>
        <begin position="652"/>
        <end position="724"/>
    </location>
</feature>
<dbReference type="PRINTS" id="PR00038">
    <property type="entry name" value="HTHLUXR"/>
</dbReference>
<feature type="compositionally biased region" description="Low complexity" evidence="4">
    <location>
        <begin position="652"/>
        <end position="664"/>
    </location>
</feature>
<dbReference type="Gene3D" id="1.10.10.10">
    <property type="entry name" value="Winged helix-like DNA-binding domain superfamily/Winged helix DNA-binding domain"/>
    <property type="match status" value="1"/>
</dbReference>
<evidence type="ECO:0000256" key="2">
    <source>
        <dbReference type="ARBA" id="ARBA00023125"/>
    </source>
</evidence>
<dbReference type="CDD" id="cd06170">
    <property type="entry name" value="LuxR_C_like"/>
    <property type="match status" value="1"/>
</dbReference>
<feature type="region of interest" description="Disordered" evidence="4">
    <location>
        <begin position="125"/>
        <end position="149"/>
    </location>
</feature>
<evidence type="ECO:0000313" key="6">
    <source>
        <dbReference type="EMBL" id="MFI0794938.1"/>
    </source>
</evidence>
<dbReference type="Pfam" id="PF00196">
    <property type="entry name" value="GerE"/>
    <property type="match status" value="1"/>
</dbReference>
<dbReference type="Pfam" id="PF13191">
    <property type="entry name" value="AAA_16"/>
    <property type="match status" value="1"/>
</dbReference>
<dbReference type="InterPro" id="IPR036388">
    <property type="entry name" value="WH-like_DNA-bd_sf"/>
</dbReference>
<reference evidence="6 7" key="1">
    <citation type="submission" date="2024-10" db="EMBL/GenBank/DDBJ databases">
        <title>The Natural Products Discovery Center: Release of the First 8490 Sequenced Strains for Exploring Actinobacteria Biosynthetic Diversity.</title>
        <authorList>
            <person name="Kalkreuter E."/>
            <person name="Kautsar S.A."/>
            <person name="Yang D."/>
            <person name="Bader C.D."/>
            <person name="Teijaro C.N."/>
            <person name="Fluegel L."/>
            <person name="Davis C.M."/>
            <person name="Simpson J.R."/>
            <person name="Lauterbach L."/>
            <person name="Steele A.D."/>
            <person name="Gui C."/>
            <person name="Meng S."/>
            <person name="Li G."/>
            <person name="Viehrig K."/>
            <person name="Ye F."/>
            <person name="Su P."/>
            <person name="Kiefer A.F."/>
            <person name="Nichols A."/>
            <person name="Cepeda A.J."/>
            <person name="Yan W."/>
            <person name="Fan B."/>
            <person name="Jiang Y."/>
            <person name="Adhikari A."/>
            <person name="Zheng C.-J."/>
            <person name="Schuster L."/>
            <person name="Cowan T.M."/>
            <person name="Smanski M.J."/>
            <person name="Chevrette M.G."/>
            <person name="De Carvalho L.P.S."/>
            <person name="Shen B."/>
        </authorList>
    </citation>
    <scope>NUCLEOTIDE SEQUENCE [LARGE SCALE GENOMIC DNA]</scope>
    <source>
        <strain evidence="6 7">NPDC021253</strain>
    </source>
</reference>
<dbReference type="InterPro" id="IPR000792">
    <property type="entry name" value="Tscrpt_reg_LuxR_C"/>
</dbReference>
<dbReference type="PANTHER" id="PTHR44688">
    <property type="entry name" value="DNA-BINDING TRANSCRIPTIONAL ACTIVATOR DEVR_DOSR"/>
    <property type="match status" value="1"/>
</dbReference>